<dbReference type="RefSeq" id="XP_013860159.1">
    <property type="nucleotide sequence ID" value="XM_014004705.1"/>
</dbReference>
<dbReference type="InterPro" id="IPR000884">
    <property type="entry name" value="TSP1_rpt"/>
</dbReference>
<keyword evidence="3 6" id="KW-0732">Signal</keyword>
<dbReference type="CTD" id="54507"/>
<dbReference type="Pfam" id="PF19236">
    <property type="entry name" value="ADAMTS_CR_3"/>
    <property type="match status" value="1"/>
</dbReference>
<name>A0A2I4AXG1_AUSLI</name>
<dbReference type="SUPFAM" id="SSF82895">
    <property type="entry name" value="TSP-1 type 1 repeat"/>
    <property type="match status" value="7"/>
</dbReference>
<dbReference type="PANTHER" id="PTHR13723:SF312">
    <property type="entry name" value="THROMBOSPONDIN TYPE-1 DOMAIN-CONTAINING PROTEIN 4-LIKE ISOFORM X1"/>
    <property type="match status" value="1"/>
</dbReference>
<dbReference type="InterPro" id="IPR045371">
    <property type="entry name" value="ADAMTS_CR_3"/>
</dbReference>
<gene>
    <name evidence="9" type="primary">adamtsl4</name>
</gene>
<feature type="region of interest" description="Disordered" evidence="5">
    <location>
        <begin position="364"/>
        <end position="407"/>
    </location>
</feature>
<evidence type="ECO:0000259" key="7">
    <source>
        <dbReference type="PROSITE" id="PS50900"/>
    </source>
</evidence>
<feature type="region of interest" description="Disordered" evidence="5">
    <location>
        <begin position="246"/>
        <end position="322"/>
    </location>
</feature>
<dbReference type="KEGG" id="alim:106515086"/>
<feature type="signal peptide" evidence="6">
    <location>
        <begin position="1"/>
        <end position="21"/>
    </location>
</feature>
<dbReference type="AlphaFoldDB" id="A0A2I4AXG1"/>
<dbReference type="GO" id="GO:0006508">
    <property type="term" value="P:proteolysis"/>
    <property type="evidence" value="ECO:0007669"/>
    <property type="project" value="TreeGrafter"/>
</dbReference>
<feature type="compositionally biased region" description="Pro residues" evidence="5">
    <location>
        <begin position="375"/>
        <end position="384"/>
    </location>
</feature>
<feature type="region of interest" description="Disordered" evidence="5">
    <location>
        <begin position="605"/>
        <end position="630"/>
    </location>
</feature>
<accession>A0A2I4AXG1</accession>
<dbReference type="PANTHER" id="PTHR13723">
    <property type="entry name" value="ADAMTS A DISINTEGRIN AND METALLOPROTEASE WITH THROMBOSPONDIN MOTIFS PROTEASE"/>
    <property type="match status" value="1"/>
</dbReference>
<evidence type="ECO:0000256" key="4">
    <source>
        <dbReference type="ARBA" id="ARBA00022737"/>
    </source>
</evidence>
<feature type="compositionally biased region" description="Pro residues" evidence="5">
    <location>
        <begin position="108"/>
        <end position="118"/>
    </location>
</feature>
<dbReference type="OrthoDB" id="10062690at2759"/>
<organism evidence="8 9">
    <name type="scientific">Austrofundulus limnaeus</name>
    <name type="common">Annual killifish</name>
    <dbReference type="NCBI Taxonomy" id="52670"/>
    <lineage>
        <taxon>Eukaryota</taxon>
        <taxon>Metazoa</taxon>
        <taxon>Chordata</taxon>
        <taxon>Craniata</taxon>
        <taxon>Vertebrata</taxon>
        <taxon>Euteleostomi</taxon>
        <taxon>Actinopterygii</taxon>
        <taxon>Neopterygii</taxon>
        <taxon>Teleostei</taxon>
        <taxon>Neoteleostei</taxon>
        <taxon>Acanthomorphata</taxon>
        <taxon>Ovalentaria</taxon>
        <taxon>Atherinomorphae</taxon>
        <taxon>Cyprinodontiformes</taxon>
        <taxon>Rivulidae</taxon>
        <taxon>Austrofundulus</taxon>
    </lineage>
</organism>
<proteinExistence type="predicted"/>
<feature type="region of interest" description="Disordered" evidence="5">
    <location>
        <begin position="664"/>
        <end position="743"/>
    </location>
</feature>
<dbReference type="GO" id="GO:0031012">
    <property type="term" value="C:extracellular matrix"/>
    <property type="evidence" value="ECO:0007669"/>
    <property type="project" value="TreeGrafter"/>
</dbReference>
<feature type="compositionally biased region" description="Acidic residues" evidence="5">
    <location>
        <begin position="270"/>
        <end position="286"/>
    </location>
</feature>
<sequence>MRLGSVFRLYVLWGFVVVTTSVTKTAKRKAAGRRSRQAFEAEPVEGVWSVWGEWSECSQTCGVGVSQRNRKCLPPPFPQTPPLSHSPPNWAGLSHRNIGGPEVSPVNPFYPPRYPGQHPPYRGHNPGLPLYRNVPAGGEGPPVSGQNNRSPPFYRSELPPTSRDPAPGYRPPYYPAAQGYDQPVRIVRRPTNPGAERAGGGGNRRSVSSSREGLPSRRSSSIRPGQFGYGKVPFSLPLHRTNRQARHTANGTEGALQVNTDEENVRSQEETDEEEIREAPAAEEEAIVSATERPRPRLDRPSHAEPRMSRVQAQNPQQRPSSPAVFVNRHRFDWSSVTAPPPPPASLSLPRQRSAPLFSSSLHRLGSVSRDPQPDFNPQPPPPSGNSYPFQHTPHPGVESGRHGGGGGGGALRVFRCPGPEKEYRRCFSQVCGGGALDSRVEQCAAFNTQEFMGRLYNWEPFTEVGPEKQCELTCRPAGYRFYVRQAERARDGTPCFNASSNDVCVEGRCLTEGCDGVLGSGALIDKCGVCGGRDSSCRKVTGSFQNVTVPLGYHKILDVPAGATFINITERRASPNYLAMRSGTGVSVVNGRWAVDPPGDYQAGGTTFTYTRPRAQSEGEEDRGESLRARGPTTTQLQLYIIFHKDNPGIDYEFYIPVEKKEGEREGLPEREAPRAPLRSPLTVSVEESPPISVPSFPSSSSNSVFSPPSFDRWPPERTRPRGLGPNRNARIPPRTDLPPDTQLPFVWRKGGLTECSASCGRGSQHREVFCVNRHTDEEVPETKCDSAAKPAAEEEPCNTQSCPPFWEASAWSECSVSCGPGVQQRQLQCRQSFGTRSTMVHPQRCAHLTPPESTQACELRLCSHWEVSSNWSTCSVDCGMGRRTRSVRCVSDEGGVVSDNECNSRLRPQGSEECNMGPCVTNWYFTDWSNTCSAPCGPGVQKREVVCLTRGGVRDGGGAGDCVSEKPMEMKACNRGVCVPTVLWYSSSWSQCNVPCGDGTQRRDIICVKKLGSDFSVASETDCAHLEKPAAVQECNLGECQPQWFTTEWSACSRSCGRGLQVREARCLTPDKHHSQACDLNTKPEQEQICNTIPCGPQVADKNCRDRRDNCLMVVQARMCVYSYYKTACCASCTHSALRAKRH</sequence>
<protein>
    <submittedName>
        <fullName evidence="9">Thrombospondin type-1 domain-containing protein 4</fullName>
    </submittedName>
</protein>
<dbReference type="Proteomes" id="UP000192220">
    <property type="component" value="Unplaced"/>
</dbReference>
<evidence type="ECO:0000256" key="2">
    <source>
        <dbReference type="ARBA" id="ARBA00022525"/>
    </source>
</evidence>
<evidence type="ECO:0000256" key="5">
    <source>
        <dbReference type="SAM" id="MobiDB-lite"/>
    </source>
</evidence>
<dbReference type="GeneID" id="106515086"/>
<dbReference type="InterPro" id="IPR010294">
    <property type="entry name" value="ADAMTS_spacer1"/>
</dbReference>
<dbReference type="InParanoid" id="A0A2I4AXG1"/>
<dbReference type="Pfam" id="PF05986">
    <property type="entry name" value="ADAMTS_spacer1"/>
    <property type="match status" value="1"/>
</dbReference>
<dbReference type="GO" id="GO:0004222">
    <property type="term" value="F:metalloendopeptidase activity"/>
    <property type="evidence" value="ECO:0007669"/>
    <property type="project" value="TreeGrafter"/>
</dbReference>
<dbReference type="SMART" id="SM00209">
    <property type="entry name" value="TSP1"/>
    <property type="match status" value="7"/>
</dbReference>
<feature type="compositionally biased region" description="Polar residues" evidence="5">
    <location>
        <begin position="311"/>
        <end position="321"/>
    </location>
</feature>
<feature type="compositionally biased region" description="Basic and acidic residues" evidence="5">
    <location>
        <begin position="292"/>
        <end position="308"/>
    </location>
</feature>
<dbReference type="InterPro" id="IPR010909">
    <property type="entry name" value="PLAC"/>
</dbReference>
<keyword evidence="2" id="KW-0964">Secreted</keyword>
<evidence type="ECO:0000256" key="6">
    <source>
        <dbReference type="SAM" id="SignalP"/>
    </source>
</evidence>
<dbReference type="Gene3D" id="2.60.120.830">
    <property type="match status" value="1"/>
</dbReference>
<feature type="compositionally biased region" description="Low complexity" evidence="5">
    <location>
        <begin position="685"/>
        <end position="712"/>
    </location>
</feature>
<feature type="region of interest" description="Disordered" evidence="5">
    <location>
        <begin position="102"/>
        <end position="228"/>
    </location>
</feature>
<dbReference type="Pfam" id="PF00090">
    <property type="entry name" value="TSP_1"/>
    <property type="match status" value="1"/>
</dbReference>
<keyword evidence="4" id="KW-0677">Repeat</keyword>
<dbReference type="FunFam" id="2.60.120.830:FF:000001">
    <property type="entry name" value="A disintegrin and metalloproteinase with thrombospondin motifs 1"/>
    <property type="match status" value="1"/>
</dbReference>
<evidence type="ECO:0000256" key="3">
    <source>
        <dbReference type="ARBA" id="ARBA00022729"/>
    </source>
</evidence>
<dbReference type="PROSITE" id="PS50900">
    <property type="entry name" value="PLAC"/>
    <property type="match status" value="1"/>
</dbReference>
<reference evidence="9" key="1">
    <citation type="submission" date="2025-08" db="UniProtKB">
        <authorList>
            <consortium name="RefSeq"/>
        </authorList>
    </citation>
    <scope>IDENTIFICATION</scope>
</reference>
<dbReference type="Gene3D" id="2.20.100.10">
    <property type="entry name" value="Thrombospondin type-1 (TSP1) repeat"/>
    <property type="match status" value="7"/>
</dbReference>
<dbReference type="GO" id="GO:0030198">
    <property type="term" value="P:extracellular matrix organization"/>
    <property type="evidence" value="ECO:0007669"/>
    <property type="project" value="TreeGrafter"/>
</dbReference>
<comment type="subcellular location">
    <subcellularLocation>
        <location evidence="1">Secreted</location>
    </subcellularLocation>
</comment>
<dbReference type="PROSITE" id="PS50092">
    <property type="entry name" value="TSP1"/>
    <property type="match status" value="7"/>
</dbReference>
<feature type="compositionally biased region" description="Basic and acidic residues" evidence="5">
    <location>
        <begin position="664"/>
        <end position="675"/>
    </location>
</feature>
<evidence type="ECO:0000313" key="8">
    <source>
        <dbReference type="Proteomes" id="UP000192220"/>
    </source>
</evidence>
<evidence type="ECO:0000256" key="1">
    <source>
        <dbReference type="ARBA" id="ARBA00004613"/>
    </source>
</evidence>
<dbReference type="STRING" id="52670.A0A2I4AXG1"/>
<dbReference type="InterPro" id="IPR036383">
    <property type="entry name" value="TSP1_rpt_sf"/>
</dbReference>
<dbReference type="GO" id="GO:0005576">
    <property type="term" value="C:extracellular region"/>
    <property type="evidence" value="ECO:0007669"/>
    <property type="project" value="UniProtKB-SubCell"/>
</dbReference>
<dbReference type="Pfam" id="PF08686">
    <property type="entry name" value="PLAC"/>
    <property type="match status" value="1"/>
</dbReference>
<dbReference type="FunFam" id="2.20.100.10:FF:000005">
    <property type="entry name" value="ADAM metallopeptidase with thrombospondin type 1 motif 9"/>
    <property type="match status" value="2"/>
</dbReference>
<evidence type="ECO:0000313" key="9">
    <source>
        <dbReference type="RefSeq" id="XP_013860159.1"/>
    </source>
</evidence>
<feature type="chain" id="PRO_5014160210" evidence="6">
    <location>
        <begin position="22"/>
        <end position="1145"/>
    </location>
</feature>
<keyword evidence="8" id="KW-1185">Reference proteome</keyword>
<dbReference type="Pfam" id="PF19030">
    <property type="entry name" value="TSP1_ADAMTS"/>
    <property type="match status" value="6"/>
</dbReference>
<feature type="domain" description="PLAC" evidence="7">
    <location>
        <begin position="1102"/>
        <end position="1139"/>
    </location>
</feature>
<dbReference type="InterPro" id="IPR050439">
    <property type="entry name" value="ADAMTS_ADAMTS-like"/>
</dbReference>